<dbReference type="InterPro" id="IPR058240">
    <property type="entry name" value="rSAM_sf"/>
</dbReference>
<evidence type="ECO:0000256" key="8">
    <source>
        <dbReference type="ARBA" id="ARBA00023014"/>
    </source>
</evidence>
<dbReference type="PANTHER" id="PTHR30352">
    <property type="entry name" value="PYRUVATE FORMATE-LYASE-ACTIVATING ENZYME"/>
    <property type="match status" value="1"/>
</dbReference>
<dbReference type="SUPFAM" id="SSF102114">
    <property type="entry name" value="Radical SAM enzymes"/>
    <property type="match status" value="1"/>
</dbReference>
<evidence type="ECO:0000256" key="3">
    <source>
        <dbReference type="ARBA" id="ARBA00022485"/>
    </source>
</evidence>
<evidence type="ECO:0000256" key="6">
    <source>
        <dbReference type="ARBA" id="ARBA00023002"/>
    </source>
</evidence>
<dbReference type="EMBL" id="FUYN01000004">
    <property type="protein sequence ID" value="SKB55394.1"/>
    <property type="molecule type" value="Genomic_DNA"/>
</dbReference>
<dbReference type="GO" id="GO:0016829">
    <property type="term" value="F:lyase activity"/>
    <property type="evidence" value="ECO:0007669"/>
    <property type="project" value="UniProtKB-KW"/>
</dbReference>
<reference evidence="11" key="1">
    <citation type="submission" date="2017-02" db="EMBL/GenBank/DDBJ databases">
        <authorList>
            <person name="Varghese N."/>
            <person name="Submissions S."/>
        </authorList>
    </citation>
    <scope>NUCLEOTIDE SEQUENCE [LARGE SCALE GENOMIC DNA]</scope>
    <source>
        <strain evidence="11">ATCC 35199</strain>
    </source>
</reference>
<dbReference type="Pfam" id="PF04055">
    <property type="entry name" value="Radical_SAM"/>
    <property type="match status" value="1"/>
</dbReference>
<accession>A0A1T5C7I1</accession>
<keyword evidence="5" id="KW-0479">Metal-binding</keyword>
<dbReference type="SFLD" id="SFLDG01066">
    <property type="entry name" value="organic_radical-activating_enz"/>
    <property type="match status" value="1"/>
</dbReference>
<evidence type="ECO:0000259" key="9">
    <source>
        <dbReference type="PROSITE" id="PS51918"/>
    </source>
</evidence>
<evidence type="ECO:0000313" key="11">
    <source>
        <dbReference type="Proteomes" id="UP000243406"/>
    </source>
</evidence>
<dbReference type="PANTHER" id="PTHR30352:SF4">
    <property type="entry name" value="PYRUVATE FORMATE-LYASE 2-ACTIVATING ENZYME"/>
    <property type="match status" value="1"/>
</dbReference>
<sequence>MMNFNISKKALKGYFMKPQHFSVNDGEGIRTLIFLAGCPLRCIWCSNPESQIELCNNSQVYSEFIKEYNINEIVDEVIKYKTFYRYSGGGVTFSGGEPTLQLEMLKSLSEIFYDKAIDMAIETCGYFDFIKVEAVLDKMSTIFVDIKHMDSSKHIKLTSKDNKLILDNIKKMGEKDLPLIIRIPLIESINSDKENIINTVEFMKSYINNPKLEFLPHHFYAEKKYEQLGIKAASKNLKAPSSIYISELKKLAMSYGIDVVKY</sequence>
<keyword evidence="8" id="KW-0411">Iron-sulfur</keyword>
<dbReference type="PROSITE" id="PS01087">
    <property type="entry name" value="RADICAL_ACTIVATING"/>
    <property type="match status" value="1"/>
</dbReference>
<keyword evidence="10" id="KW-0456">Lyase</keyword>
<dbReference type="GO" id="GO:0016491">
    <property type="term" value="F:oxidoreductase activity"/>
    <property type="evidence" value="ECO:0007669"/>
    <property type="project" value="UniProtKB-KW"/>
</dbReference>
<dbReference type="InterPro" id="IPR012839">
    <property type="entry name" value="Organic_radical_activase"/>
</dbReference>
<dbReference type="InterPro" id="IPR007197">
    <property type="entry name" value="rSAM"/>
</dbReference>
<keyword evidence="10" id="KW-0670">Pyruvate</keyword>
<evidence type="ECO:0000256" key="1">
    <source>
        <dbReference type="ARBA" id="ARBA00001966"/>
    </source>
</evidence>
<dbReference type="InterPro" id="IPR001989">
    <property type="entry name" value="Radical_activat_CS"/>
</dbReference>
<protein>
    <submittedName>
        <fullName evidence="10">Pyruvate formate lyase activating enzyme</fullName>
    </submittedName>
</protein>
<keyword evidence="6" id="KW-0560">Oxidoreductase</keyword>
<name>A0A1T5C7I1_9FIRM</name>
<keyword evidence="7" id="KW-0408">Iron</keyword>
<keyword evidence="11" id="KW-1185">Reference proteome</keyword>
<dbReference type="InterPro" id="IPR013785">
    <property type="entry name" value="Aldolase_TIM"/>
</dbReference>
<dbReference type="Gene3D" id="3.20.20.70">
    <property type="entry name" value="Aldolase class I"/>
    <property type="match status" value="1"/>
</dbReference>
<comment type="cofactor">
    <cofactor evidence="1">
        <name>[4Fe-4S] cluster</name>
        <dbReference type="ChEBI" id="CHEBI:49883"/>
    </cofactor>
</comment>
<feature type="domain" description="Radical SAM core" evidence="9">
    <location>
        <begin position="24"/>
        <end position="258"/>
    </location>
</feature>
<gene>
    <name evidence="10" type="ORF">SAMN02745120_2073</name>
</gene>
<dbReference type="AlphaFoldDB" id="A0A1T5C7I1"/>
<dbReference type="InterPro" id="IPR034457">
    <property type="entry name" value="Organic_radical-activating"/>
</dbReference>
<evidence type="ECO:0000256" key="4">
    <source>
        <dbReference type="ARBA" id="ARBA00022691"/>
    </source>
</evidence>
<dbReference type="GO" id="GO:0046872">
    <property type="term" value="F:metal ion binding"/>
    <property type="evidence" value="ECO:0007669"/>
    <property type="project" value="UniProtKB-KW"/>
</dbReference>
<evidence type="ECO:0000313" key="10">
    <source>
        <dbReference type="EMBL" id="SKB55394.1"/>
    </source>
</evidence>
<dbReference type="GO" id="GO:0051539">
    <property type="term" value="F:4 iron, 4 sulfur cluster binding"/>
    <property type="evidence" value="ECO:0007669"/>
    <property type="project" value="UniProtKB-KW"/>
</dbReference>
<dbReference type="CDD" id="cd01335">
    <property type="entry name" value="Radical_SAM"/>
    <property type="match status" value="1"/>
</dbReference>
<dbReference type="Proteomes" id="UP000243406">
    <property type="component" value="Unassembled WGS sequence"/>
</dbReference>
<organism evidence="10 11">
    <name type="scientific">Acetoanaerobium noterae</name>
    <dbReference type="NCBI Taxonomy" id="745369"/>
    <lineage>
        <taxon>Bacteria</taxon>
        <taxon>Bacillati</taxon>
        <taxon>Bacillota</taxon>
        <taxon>Clostridia</taxon>
        <taxon>Peptostreptococcales</taxon>
        <taxon>Filifactoraceae</taxon>
        <taxon>Acetoanaerobium</taxon>
    </lineage>
</organism>
<keyword evidence="3" id="KW-0004">4Fe-4S</keyword>
<proteinExistence type="inferred from homology"/>
<dbReference type="SFLD" id="SFLDS00029">
    <property type="entry name" value="Radical_SAM"/>
    <property type="match status" value="1"/>
</dbReference>
<keyword evidence="4" id="KW-0949">S-adenosyl-L-methionine</keyword>
<dbReference type="PIRSF" id="PIRSF000371">
    <property type="entry name" value="PFL_act_enz"/>
    <property type="match status" value="1"/>
</dbReference>
<evidence type="ECO:0000256" key="5">
    <source>
        <dbReference type="ARBA" id="ARBA00022723"/>
    </source>
</evidence>
<evidence type="ECO:0000256" key="2">
    <source>
        <dbReference type="ARBA" id="ARBA00009777"/>
    </source>
</evidence>
<dbReference type="PROSITE" id="PS51918">
    <property type="entry name" value="RADICAL_SAM"/>
    <property type="match status" value="1"/>
</dbReference>
<evidence type="ECO:0000256" key="7">
    <source>
        <dbReference type="ARBA" id="ARBA00023004"/>
    </source>
</evidence>
<comment type="similarity">
    <text evidence="2">Belongs to the organic radical-activating enzymes family.</text>
</comment>